<dbReference type="RefSeq" id="WP_085894036.1">
    <property type="nucleotide sequence ID" value="NZ_FWFL01000017.1"/>
</dbReference>
<gene>
    <name evidence="2" type="ORF">PEL8287_03842</name>
</gene>
<evidence type="ECO:0000313" key="3">
    <source>
        <dbReference type="Proteomes" id="UP000193827"/>
    </source>
</evidence>
<organism evidence="2 3">
    <name type="scientific">Roseovarius litorisediminis</name>
    <dbReference type="NCBI Taxonomy" id="1312363"/>
    <lineage>
        <taxon>Bacteria</taxon>
        <taxon>Pseudomonadati</taxon>
        <taxon>Pseudomonadota</taxon>
        <taxon>Alphaproteobacteria</taxon>
        <taxon>Rhodobacterales</taxon>
        <taxon>Roseobacteraceae</taxon>
        <taxon>Roseovarius</taxon>
    </lineage>
</organism>
<keyword evidence="1" id="KW-0732">Signal</keyword>
<dbReference type="EMBL" id="FWFL01000017">
    <property type="protein sequence ID" value="SLN68992.1"/>
    <property type="molecule type" value="Genomic_DNA"/>
</dbReference>
<evidence type="ECO:0000313" key="2">
    <source>
        <dbReference type="EMBL" id="SLN68992.1"/>
    </source>
</evidence>
<evidence type="ECO:0000256" key="1">
    <source>
        <dbReference type="SAM" id="SignalP"/>
    </source>
</evidence>
<sequence length="507" mass="53516">MANFKRKIASMAALSIFMTGSAAVAEVSPQQVWDDWKSYMAGFGYVVDANESTSGGKLTVSDIEMSMQIPDQDGSISMKMGQMTFSDNGDGTVAVSIPQIMPMVMSIDAPDGEDVDIAMEYASTGFAMNVSGSPDSMTYNYSAAELALLLKELVVEGAPVDFGKASMSMANVTGTAALSGSDLRTYSQRFSTGEVVYSVDFTDPKAGGRFVANGTFANMAFDGKGSFPAQMDPTNMAAMMAAGFGVDGGFSYESGATTFSVEEDGKTVQGTSSSEHGDLKVAMDGDRLQYSGSARNMQMQMMGGEIPFPIEMAMAESAFNLLIPVSKSDNDQDFALGITLGDFTISDMIWGIFDPMGQLPRDPATIAIDLSGKVELFFDLMDPEQMASVENSDEAPGELKALDLNALTLRAAGAELTGGGGFTFDNSDMMTFQGMPAPTGAIDLKLEGGNGLLDKLIAMGIMPEDQAMGMRMMMGLFAVPGDGDDTLTSKIEVTGDGKVLANGQRLR</sequence>
<feature type="signal peptide" evidence="1">
    <location>
        <begin position="1"/>
        <end position="24"/>
    </location>
</feature>
<proteinExistence type="predicted"/>
<name>A0A1Y5TPF3_9RHOB</name>
<keyword evidence="3" id="KW-1185">Reference proteome</keyword>
<evidence type="ECO:0008006" key="4">
    <source>
        <dbReference type="Google" id="ProtNLM"/>
    </source>
</evidence>
<dbReference type="AlphaFoldDB" id="A0A1Y5TPF3"/>
<accession>A0A1Y5TPF3</accession>
<dbReference type="Proteomes" id="UP000193827">
    <property type="component" value="Unassembled WGS sequence"/>
</dbReference>
<dbReference type="OrthoDB" id="7791409at2"/>
<feature type="chain" id="PRO_5012306002" description="DUF2125 domain-containing protein" evidence="1">
    <location>
        <begin position="25"/>
        <end position="507"/>
    </location>
</feature>
<protein>
    <recommendedName>
        <fullName evidence="4">DUF2125 domain-containing protein</fullName>
    </recommendedName>
</protein>
<reference evidence="2 3" key="1">
    <citation type="submission" date="2017-03" db="EMBL/GenBank/DDBJ databases">
        <authorList>
            <person name="Afonso C.L."/>
            <person name="Miller P.J."/>
            <person name="Scott M.A."/>
            <person name="Spackman E."/>
            <person name="Goraichik I."/>
            <person name="Dimitrov K.M."/>
            <person name="Suarez D.L."/>
            <person name="Swayne D.E."/>
        </authorList>
    </citation>
    <scope>NUCLEOTIDE SEQUENCE [LARGE SCALE GENOMIC DNA]</scope>
    <source>
        <strain evidence="2 3">CECT 8287</strain>
    </source>
</reference>